<comment type="caution">
    <text evidence="10">The sequence shown here is derived from an EMBL/GenBank/DDBJ whole genome shotgun (WGS) entry which is preliminary data.</text>
</comment>
<reference evidence="10" key="1">
    <citation type="submission" date="2023-07" db="EMBL/GenBank/DDBJ databases">
        <title>Sequencing the genomes of 1000 actinobacteria strains.</title>
        <authorList>
            <person name="Klenk H.-P."/>
        </authorList>
    </citation>
    <scope>NUCLEOTIDE SEQUENCE</scope>
    <source>
        <strain evidence="10">DSM 44707</strain>
    </source>
</reference>
<evidence type="ECO:0000256" key="5">
    <source>
        <dbReference type="ARBA" id="ARBA00023136"/>
    </source>
</evidence>
<dbReference type="Pfam" id="PF00535">
    <property type="entry name" value="Glycos_transf_2"/>
    <property type="match status" value="1"/>
</dbReference>
<dbReference type="Gene3D" id="3.90.550.10">
    <property type="entry name" value="Spore Coat Polysaccharide Biosynthesis Protein SpsA, Chain A"/>
    <property type="match status" value="1"/>
</dbReference>
<dbReference type="AlphaFoldDB" id="A0AAE3YM08"/>
<evidence type="ECO:0000256" key="3">
    <source>
        <dbReference type="ARBA" id="ARBA00022692"/>
    </source>
</evidence>
<comment type="similarity">
    <text evidence="2">Belongs to the glycosyltransferase 2 family.</text>
</comment>
<feature type="domain" description="GtrA/DPMS transmembrane" evidence="9">
    <location>
        <begin position="221"/>
        <end position="332"/>
    </location>
</feature>
<feature type="compositionally biased region" description="Pro residues" evidence="6">
    <location>
        <begin position="341"/>
        <end position="350"/>
    </location>
</feature>
<feature type="transmembrane region" description="Helical" evidence="7">
    <location>
        <begin position="218"/>
        <end position="240"/>
    </location>
</feature>
<dbReference type="RefSeq" id="WP_310368292.1">
    <property type="nucleotide sequence ID" value="NZ_JAVDYB010000001.1"/>
</dbReference>
<dbReference type="Proteomes" id="UP001183643">
    <property type="component" value="Unassembled WGS sequence"/>
</dbReference>
<dbReference type="PANTHER" id="PTHR48090">
    <property type="entry name" value="UNDECAPRENYL-PHOSPHATE 4-DEOXY-4-FORMAMIDO-L-ARABINOSE TRANSFERASE-RELATED"/>
    <property type="match status" value="1"/>
</dbReference>
<gene>
    <name evidence="10" type="ORF">J2S41_003052</name>
</gene>
<keyword evidence="5 7" id="KW-0472">Membrane</keyword>
<keyword evidence="3 7" id="KW-0812">Transmembrane</keyword>
<name>A0AAE3YM08_9ACTN</name>
<evidence type="ECO:0000256" key="2">
    <source>
        <dbReference type="ARBA" id="ARBA00006739"/>
    </source>
</evidence>
<evidence type="ECO:0000256" key="6">
    <source>
        <dbReference type="SAM" id="MobiDB-lite"/>
    </source>
</evidence>
<accession>A0AAE3YM08</accession>
<feature type="region of interest" description="Disordered" evidence="6">
    <location>
        <begin position="341"/>
        <end position="383"/>
    </location>
</feature>
<evidence type="ECO:0000256" key="4">
    <source>
        <dbReference type="ARBA" id="ARBA00022989"/>
    </source>
</evidence>
<dbReference type="GO" id="GO:0000271">
    <property type="term" value="P:polysaccharide biosynthetic process"/>
    <property type="evidence" value="ECO:0007669"/>
    <property type="project" value="InterPro"/>
</dbReference>
<keyword evidence="11" id="KW-1185">Reference proteome</keyword>
<dbReference type="SUPFAM" id="SSF53448">
    <property type="entry name" value="Nucleotide-diphospho-sugar transferases"/>
    <property type="match status" value="1"/>
</dbReference>
<dbReference type="InterPro" id="IPR007267">
    <property type="entry name" value="GtrA_DPMS_TM"/>
</dbReference>
<feature type="transmembrane region" description="Helical" evidence="7">
    <location>
        <begin position="246"/>
        <end position="264"/>
    </location>
</feature>
<feature type="domain" description="Glycosyltransferase 2-like" evidence="8">
    <location>
        <begin position="26"/>
        <end position="124"/>
    </location>
</feature>
<sequence>MGAVILIPAYEPDGKLTDLLVGLAGYDVVVVDDGSGPGYATVFAAARALGADVVTHDRNRGKGAALKTGFAHIRTYRPGCDVVCADSDGQHRPGDIEAVAARLAAGDADLVLGARRFTGRVPARSRVGNACTRAVFRLATGRGLADTQTGLRGYAARHLPRLCAVAGARFEYEQRLLLRAVRDRWTIAEVPIATVYLAGNASSHFRPLRDSARVYGPLLAYGASSLLAFVLDATLFLGLATLTGGVAVPAVIARLVSAVLNFTLNRRCVFGTAAPLGRAARDYALLAGAILVANVTLLTVLAPATGSTLIAKLITEALLVTAGYLMQRHVVFAGRGPVAPAGPSPAPGAPAAPGHTAPAAGASPTDLDDAPSGRWPAAPRARP</sequence>
<dbReference type="GO" id="GO:0016020">
    <property type="term" value="C:membrane"/>
    <property type="evidence" value="ECO:0007669"/>
    <property type="project" value="UniProtKB-SubCell"/>
</dbReference>
<proteinExistence type="inferred from homology"/>
<dbReference type="Pfam" id="PF04138">
    <property type="entry name" value="GtrA_DPMS_TM"/>
    <property type="match status" value="1"/>
</dbReference>
<evidence type="ECO:0000313" key="10">
    <source>
        <dbReference type="EMBL" id="MDR7276274.1"/>
    </source>
</evidence>
<dbReference type="InterPro" id="IPR029044">
    <property type="entry name" value="Nucleotide-diphossugar_trans"/>
</dbReference>
<evidence type="ECO:0000313" key="11">
    <source>
        <dbReference type="Proteomes" id="UP001183643"/>
    </source>
</evidence>
<evidence type="ECO:0000259" key="9">
    <source>
        <dbReference type="Pfam" id="PF04138"/>
    </source>
</evidence>
<feature type="compositionally biased region" description="Low complexity" evidence="6">
    <location>
        <begin position="351"/>
        <end position="364"/>
    </location>
</feature>
<evidence type="ECO:0000256" key="7">
    <source>
        <dbReference type="SAM" id="Phobius"/>
    </source>
</evidence>
<dbReference type="PANTHER" id="PTHR48090:SF7">
    <property type="entry name" value="RFBJ PROTEIN"/>
    <property type="match status" value="1"/>
</dbReference>
<dbReference type="InterPro" id="IPR050256">
    <property type="entry name" value="Glycosyltransferase_2"/>
</dbReference>
<organism evidence="10 11">
    <name type="scientific">Catenuloplanes atrovinosus</name>
    <dbReference type="NCBI Taxonomy" id="137266"/>
    <lineage>
        <taxon>Bacteria</taxon>
        <taxon>Bacillati</taxon>
        <taxon>Actinomycetota</taxon>
        <taxon>Actinomycetes</taxon>
        <taxon>Micromonosporales</taxon>
        <taxon>Micromonosporaceae</taxon>
        <taxon>Catenuloplanes</taxon>
    </lineage>
</organism>
<evidence type="ECO:0000256" key="1">
    <source>
        <dbReference type="ARBA" id="ARBA00004141"/>
    </source>
</evidence>
<feature type="transmembrane region" description="Helical" evidence="7">
    <location>
        <begin position="284"/>
        <end position="303"/>
    </location>
</feature>
<protein>
    <submittedName>
        <fullName evidence="10">Flippase GtrA</fullName>
    </submittedName>
</protein>
<keyword evidence="4 7" id="KW-1133">Transmembrane helix</keyword>
<evidence type="ECO:0000259" key="8">
    <source>
        <dbReference type="Pfam" id="PF00535"/>
    </source>
</evidence>
<dbReference type="InterPro" id="IPR001173">
    <property type="entry name" value="Glyco_trans_2-like"/>
</dbReference>
<dbReference type="EMBL" id="JAVDYB010000001">
    <property type="protein sequence ID" value="MDR7276274.1"/>
    <property type="molecule type" value="Genomic_DNA"/>
</dbReference>
<dbReference type="CDD" id="cd04179">
    <property type="entry name" value="DPM_DPG-synthase_like"/>
    <property type="match status" value="1"/>
</dbReference>
<comment type="subcellular location">
    <subcellularLocation>
        <location evidence="1">Membrane</location>
        <topology evidence="1">Multi-pass membrane protein</topology>
    </subcellularLocation>
</comment>